<keyword evidence="1" id="KW-0479">Metal-binding</keyword>
<dbReference type="GO" id="GO:0006355">
    <property type="term" value="P:regulation of DNA-templated transcription"/>
    <property type="evidence" value="ECO:0007669"/>
    <property type="project" value="InterPro"/>
</dbReference>
<feature type="region of interest" description="Disordered" evidence="3">
    <location>
        <begin position="1"/>
        <end position="20"/>
    </location>
</feature>
<gene>
    <name evidence="4" type="ORF">AKJ08_1609</name>
</gene>
<dbReference type="SUPFAM" id="SSF57716">
    <property type="entry name" value="Glucocorticoid receptor-like (DNA-binding domain)"/>
    <property type="match status" value="1"/>
</dbReference>
<dbReference type="InterPro" id="IPR013088">
    <property type="entry name" value="Znf_NHR/GATA"/>
</dbReference>
<evidence type="ECO:0000313" key="4">
    <source>
        <dbReference type="EMBL" id="AKU91222.1"/>
    </source>
</evidence>
<name>A0A0K1PCJ8_9BACT</name>
<dbReference type="AlphaFoldDB" id="A0A0K1PCJ8"/>
<dbReference type="OrthoDB" id="9809663at2"/>
<dbReference type="InterPro" id="IPR005584">
    <property type="entry name" value="DNA_gyrase_inhibitor_YacG"/>
</dbReference>
<evidence type="ECO:0000313" key="5">
    <source>
        <dbReference type="Proteomes" id="UP000055590"/>
    </source>
</evidence>
<sequence>MKEATCPNCGKPTEGRPANPYAPFCSRRCRMVDLGRWFGESYRVPGRPEESEDEIPSDRGRDEDDDR</sequence>
<reference evidence="4 5" key="1">
    <citation type="submission" date="2015-08" db="EMBL/GenBank/DDBJ databases">
        <authorList>
            <person name="Babu N.S."/>
            <person name="Beckwith C.J."/>
            <person name="Beseler K.G."/>
            <person name="Brison A."/>
            <person name="Carone J.V."/>
            <person name="Caskin T.P."/>
            <person name="Diamond M."/>
            <person name="Durham M.E."/>
            <person name="Foxe J.M."/>
            <person name="Go M."/>
            <person name="Henderson B.A."/>
            <person name="Jones I.B."/>
            <person name="McGettigan J.A."/>
            <person name="Micheletti S.J."/>
            <person name="Nasrallah M.E."/>
            <person name="Ortiz D."/>
            <person name="Piller C.R."/>
            <person name="Privatt S.R."/>
            <person name="Schneider S.L."/>
            <person name="Sharp S."/>
            <person name="Smith T.C."/>
            <person name="Stanton J.D."/>
            <person name="Ullery H.E."/>
            <person name="Wilson R.J."/>
            <person name="Serrano M.G."/>
            <person name="Buck G."/>
            <person name="Lee V."/>
            <person name="Wang Y."/>
            <person name="Carvalho R."/>
            <person name="Voegtly L."/>
            <person name="Shi R."/>
            <person name="Duckworth R."/>
            <person name="Johnson A."/>
            <person name="Loviza R."/>
            <person name="Walstead R."/>
            <person name="Shah Z."/>
            <person name="Kiflezghi M."/>
            <person name="Wade K."/>
            <person name="Ball S.L."/>
            <person name="Bradley K.W."/>
            <person name="Asai D.J."/>
            <person name="Bowman C.A."/>
            <person name="Russell D.A."/>
            <person name="Pope W.H."/>
            <person name="Jacobs-Sera D."/>
            <person name="Hendrix R.W."/>
            <person name="Hatfull G.F."/>
        </authorList>
    </citation>
    <scope>NUCLEOTIDE SEQUENCE [LARGE SCALE GENOMIC DNA]</scope>
    <source>
        <strain evidence="4 5">DSM 27710</strain>
    </source>
</reference>
<dbReference type="STRING" id="1391653.AKJ08_1609"/>
<dbReference type="HAMAP" id="MF_00649">
    <property type="entry name" value="DNA_gyrase_inhibitor_YacG"/>
    <property type="match status" value="1"/>
</dbReference>
<dbReference type="KEGG" id="vin:AKJ08_1609"/>
<dbReference type="RefSeq" id="WP_050725566.1">
    <property type="nucleotide sequence ID" value="NZ_CP012332.1"/>
</dbReference>
<protein>
    <submittedName>
        <fullName evidence="4">Uncharacterized protein</fullName>
    </submittedName>
</protein>
<proteinExistence type="inferred from homology"/>
<dbReference type="PANTHER" id="PTHR36150">
    <property type="entry name" value="DNA GYRASE INHIBITOR YACG"/>
    <property type="match status" value="1"/>
</dbReference>
<dbReference type="Proteomes" id="UP000055590">
    <property type="component" value="Chromosome"/>
</dbReference>
<evidence type="ECO:0000256" key="3">
    <source>
        <dbReference type="SAM" id="MobiDB-lite"/>
    </source>
</evidence>
<keyword evidence="2" id="KW-0862">Zinc</keyword>
<evidence type="ECO:0000256" key="2">
    <source>
        <dbReference type="ARBA" id="ARBA00022833"/>
    </source>
</evidence>
<accession>A0A0K1PCJ8</accession>
<dbReference type="EMBL" id="CP012332">
    <property type="protein sequence ID" value="AKU91222.1"/>
    <property type="molecule type" value="Genomic_DNA"/>
</dbReference>
<dbReference type="Pfam" id="PF03884">
    <property type="entry name" value="YacG"/>
    <property type="match status" value="1"/>
</dbReference>
<feature type="region of interest" description="Disordered" evidence="3">
    <location>
        <begin position="40"/>
        <end position="67"/>
    </location>
</feature>
<dbReference type="Gene3D" id="3.30.50.10">
    <property type="entry name" value="Erythroid Transcription Factor GATA-1, subunit A"/>
    <property type="match status" value="1"/>
</dbReference>
<dbReference type="GO" id="GO:0008270">
    <property type="term" value="F:zinc ion binding"/>
    <property type="evidence" value="ECO:0007669"/>
    <property type="project" value="InterPro"/>
</dbReference>
<dbReference type="PANTHER" id="PTHR36150:SF1">
    <property type="entry name" value="DNA GYRASE INHIBITOR YACG"/>
    <property type="match status" value="1"/>
</dbReference>
<feature type="compositionally biased region" description="Basic and acidic residues" evidence="3">
    <location>
        <begin position="56"/>
        <end position="67"/>
    </location>
</feature>
<organism evidence="4 5">
    <name type="scientific">Vulgatibacter incomptus</name>
    <dbReference type="NCBI Taxonomy" id="1391653"/>
    <lineage>
        <taxon>Bacteria</taxon>
        <taxon>Pseudomonadati</taxon>
        <taxon>Myxococcota</taxon>
        <taxon>Myxococcia</taxon>
        <taxon>Myxococcales</taxon>
        <taxon>Cystobacterineae</taxon>
        <taxon>Vulgatibacteraceae</taxon>
        <taxon>Vulgatibacter</taxon>
    </lineage>
</organism>
<keyword evidence="5" id="KW-1185">Reference proteome</keyword>
<evidence type="ECO:0000256" key="1">
    <source>
        <dbReference type="ARBA" id="ARBA00022723"/>
    </source>
</evidence>